<dbReference type="InterPro" id="IPR005665">
    <property type="entry name" value="SecF_bac"/>
</dbReference>
<dbReference type="PRINTS" id="PR01755">
    <property type="entry name" value="SECFTRNLCASE"/>
</dbReference>
<dbReference type="Pfam" id="PF07549">
    <property type="entry name" value="Sec_GG"/>
    <property type="match status" value="2"/>
</dbReference>
<dbReference type="GO" id="GO:0015450">
    <property type="term" value="F:protein-transporting ATPase activity"/>
    <property type="evidence" value="ECO:0007669"/>
    <property type="project" value="InterPro"/>
</dbReference>
<feature type="transmembrane region" description="Helical" evidence="9">
    <location>
        <begin position="286"/>
        <end position="306"/>
    </location>
</feature>
<dbReference type="GO" id="GO:0005886">
    <property type="term" value="C:plasma membrane"/>
    <property type="evidence" value="ECO:0007669"/>
    <property type="project" value="UniProtKB-SubCell"/>
</dbReference>
<feature type="domain" description="Protein export membrane protein SecD/SecF C-terminal" evidence="11">
    <location>
        <begin position="549"/>
        <end position="724"/>
    </location>
</feature>
<keyword evidence="4 9" id="KW-0812">Transmembrane</keyword>
<feature type="transmembrane region" description="Helical" evidence="9">
    <location>
        <begin position="357"/>
        <end position="379"/>
    </location>
</feature>
<dbReference type="Gene3D" id="3.30.70.3400">
    <property type="match status" value="1"/>
</dbReference>
<dbReference type="InterPro" id="IPR005791">
    <property type="entry name" value="SecD"/>
</dbReference>
<feature type="domain" description="SecDF P1 head subdomain" evidence="12">
    <location>
        <begin position="139"/>
        <end position="240"/>
    </location>
</feature>
<reference evidence="14" key="1">
    <citation type="submission" date="2016-10" db="EMBL/GenBank/DDBJ databases">
        <authorList>
            <person name="Varghese N."/>
            <person name="Submissions S."/>
        </authorList>
    </citation>
    <scope>NUCLEOTIDE SEQUENCE [LARGE SCALE GENOMIC DNA]</scope>
    <source>
        <strain evidence="14">M83</strain>
    </source>
</reference>
<comment type="subunit">
    <text evidence="10">Forms a complex with SecD. Part of the essential Sec protein translocation apparatus which comprises SecA, SecYEG and auxiliary proteins SecDF. Other proteins may also be involved.</text>
</comment>
<keyword evidence="7 9" id="KW-0811">Translocation</keyword>
<evidence type="ECO:0000256" key="6">
    <source>
        <dbReference type="ARBA" id="ARBA00022989"/>
    </source>
</evidence>
<dbReference type="Gene3D" id="3.30.1360.200">
    <property type="match status" value="1"/>
</dbReference>
<dbReference type="NCBIfam" id="TIGR00966">
    <property type="entry name" value="transloc_SecF"/>
    <property type="match status" value="1"/>
</dbReference>
<evidence type="ECO:0000256" key="5">
    <source>
        <dbReference type="ARBA" id="ARBA00022927"/>
    </source>
</evidence>
<dbReference type="InterPro" id="IPR048634">
    <property type="entry name" value="SecD_SecF_C"/>
</dbReference>
<evidence type="ECO:0000256" key="7">
    <source>
        <dbReference type="ARBA" id="ARBA00023010"/>
    </source>
</evidence>
<evidence type="ECO:0000256" key="9">
    <source>
        <dbReference type="HAMAP-Rule" id="MF_01463"/>
    </source>
</evidence>
<feature type="transmembrane region" description="Helical" evidence="9">
    <location>
        <begin position="9"/>
        <end position="30"/>
    </location>
</feature>
<evidence type="ECO:0000256" key="10">
    <source>
        <dbReference type="HAMAP-Rule" id="MF_01464"/>
    </source>
</evidence>
<feature type="transmembrane region" description="Helical" evidence="9">
    <location>
        <begin position="312"/>
        <end position="336"/>
    </location>
</feature>
<dbReference type="EMBL" id="FNHZ01000005">
    <property type="protein sequence ID" value="SDN05479.1"/>
    <property type="molecule type" value="Genomic_DNA"/>
</dbReference>
<dbReference type="GO" id="GO:0043952">
    <property type="term" value="P:protein transport by the Sec complex"/>
    <property type="evidence" value="ECO:0007669"/>
    <property type="project" value="UniProtKB-UniRule"/>
</dbReference>
<accession>A0A1G9Y8P1</accession>
<keyword evidence="14" id="KW-1185">Reference proteome</keyword>
<dbReference type="RefSeq" id="WP_074521792.1">
    <property type="nucleotide sequence ID" value="NZ_FNHZ01000005.1"/>
</dbReference>
<dbReference type="InterPro" id="IPR022646">
    <property type="entry name" value="SecD/SecF_CS"/>
</dbReference>
<dbReference type="InterPro" id="IPR022813">
    <property type="entry name" value="SecD/SecF_arch_bac"/>
</dbReference>
<dbReference type="NCBIfam" id="TIGR01129">
    <property type="entry name" value="secD"/>
    <property type="match status" value="1"/>
</dbReference>
<dbReference type="SUPFAM" id="SSF82866">
    <property type="entry name" value="Multidrug efflux transporter AcrB transmembrane domain"/>
    <property type="match status" value="2"/>
</dbReference>
<dbReference type="InterPro" id="IPR055344">
    <property type="entry name" value="SecD_SecF_C_bact"/>
</dbReference>
<feature type="transmembrane region" description="Helical" evidence="9">
    <location>
        <begin position="568"/>
        <end position="585"/>
    </location>
</feature>
<evidence type="ECO:0000256" key="2">
    <source>
        <dbReference type="ARBA" id="ARBA00022448"/>
    </source>
</evidence>
<keyword evidence="3 9" id="KW-1003">Cell membrane</keyword>
<keyword evidence="8 9" id="KW-0472">Membrane</keyword>
<dbReference type="InterPro" id="IPR054384">
    <property type="entry name" value="SecDF_P1_head"/>
</dbReference>
<comment type="subunit">
    <text evidence="9">Forms a complex with SecF. Part of the essential Sec protein translocation apparatus which comprises SecA, SecYEG and auxiliary proteins SecDF. Other proteins may also be involved.</text>
</comment>
<evidence type="ECO:0000256" key="3">
    <source>
        <dbReference type="ARBA" id="ARBA00022475"/>
    </source>
</evidence>
<dbReference type="HAMAP" id="MF_01464_B">
    <property type="entry name" value="SecF_B"/>
    <property type="match status" value="1"/>
</dbReference>
<dbReference type="AlphaFoldDB" id="A0A1G9Y8P1"/>
<evidence type="ECO:0000313" key="14">
    <source>
        <dbReference type="Proteomes" id="UP000187651"/>
    </source>
</evidence>
<dbReference type="InterPro" id="IPR022645">
    <property type="entry name" value="SecD/SecF_bac"/>
</dbReference>
<name>A0A1G9Y8P1_9FIRM</name>
<comment type="caution">
    <text evidence="9">Lacks conserved residue(s) required for the propagation of feature annotation.</text>
</comment>
<comment type="subcellular location">
    <subcellularLocation>
        <location evidence="1 9">Cell membrane</location>
        <topology evidence="1 9">Multi-pass membrane protein</topology>
    </subcellularLocation>
</comment>
<evidence type="ECO:0000256" key="4">
    <source>
        <dbReference type="ARBA" id="ARBA00022692"/>
    </source>
</evidence>
<keyword evidence="2 9" id="KW-0813">Transport</keyword>
<dbReference type="NCBIfam" id="TIGR00916">
    <property type="entry name" value="2A0604s01"/>
    <property type="match status" value="1"/>
</dbReference>
<organism evidence="13 14">
    <name type="scientific">Lachnospira pectinoschiza</name>
    <dbReference type="NCBI Taxonomy" id="28052"/>
    <lineage>
        <taxon>Bacteria</taxon>
        <taxon>Bacillati</taxon>
        <taxon>Bacillota</taxon>
        <taxon>Clostridia</taxon>
        <taxon>Lachnospirales</taxon>
        <taxon>Lachnospiraceae</taxon>
        <taxon>Lachnospira</taxon>
    </lineage>
</organism>
<keyword evidence="5 9" id="KW-0653">Protein transport</keyword>
<dbReference type="Pfam" id="PF02355">
    <property type="entry name" value="SecD_SecF_C"/>
    <property type="match status" value="2"/>
</dbReference>
<protein>
    <recommendedName>
        <fullName evidence="9 10">Multifunctional fusion protein</fullName>
    </recommendedName>
    <domain>
        <recommendedName>
            <fullName evidence="9">Protein translocase subunit SecD</fullName>
        </recommendedName>
    </domain>
    <domain>
        <recommendedName>
            <fullName evidence="10">Protein-export membrane protein SecF</fullName>
        </recommendedName>
    </domain>
</protein>
<evidence type="ECO:0000256" key="1">
    <source>
        <dbReference type="ARBA" id="ARBA00004651"/>
    </source>
</evidence>
<comment type="function">
    <text evidence="9">Part of the Sec protein translocase complex. Interacts with the SecYEG preprotein conducting channel. SecDF uses the proton motive force (PMF) to complete protein translocation after the ATP-dependent function of SecA.</text>
</comment>
<dbReference type="PANTHER" id="PTHR30081">
    <property type="entry name" value="PROTEIN-EXPORT MEMBRANE PROTEIN SEC"/>
    <property type="match status" value="1"/>
</dbReference>
<dbReference type="GO" id="GO:0065002">
    <property type="term" value="P:intracellular protein transmembrane transport"/>
    <property type="evidence" value="ECO:0007669"/>
    <property type="project" value="UniProtKB-UniRule"/>
</dbReference>
<feature type="transmembrane region" description="Helical" evidence="9">
    <location>
        <begin position="697"/>
        <end position="722"/>
    </location>
</feature>
<dbReference type="GO" id="GO:0006605">
    <property type="term" value="P:protein targeting"/>
    <property type="evidence" value="ECO:0007669"/>
    <property type="project" value="UniProtKB-UniRule"/>
</dbReference>
<dbReference type="Proteomes" id="UP000187651">
    <property type="component" value="Unassembled WGS sequence"/>
</dbReference>
<dbReference type="HAMAP" id="MF_01463_B">
    <property type="entry name" value="SecD_B"/>
    <property type="match status" value="1"/>
</dbReference>
<keyword evidence="6 9" id="KW-1133">Transmembrane helix</keyword>
<sequence length="749" mass="80473">MKYGLAKKICYSAIVLVLLVGLILTAIFGMNGKGYGSVEDISLGLDLAGGVSITYEIQDEDYTTQDVEDTIYKLQQRAESYSTESNVYREGDDRVTVEIPTGENSEEDANEILAALGTPGSLEFLDSDNYSLFTQGSEYETLLTGNDVENAQAYTDTTDTDSSTPYGVQLTFTDEGAEKFYNATSENVGSYIYILFDGEVVSAPTVSSAISGGTAVINGIESYDTAENLATYIRVGSVPVTLEEVSSSIVSPQLGASAIKSSMVAAVIGLVILCIFMIVIYRLPGVVATLTLSIYTTLVLFLLSVYDLTLTLPGIAGIILGIGMAVDGNVIIYTRIREEIAAGKSVENSILSGYSKAASAIIDGNVTTLIAGIVLYIFGTGSVKGFATTLMISNIVSVFTSLVITKVIMKLLYNFGCKSPVLYGKTVHKKTVNFLGFRVKAFIIAIVVIVAGFVCMGVRSGMGDGAFNYSLEFVGGTTTTFEFAQEYDTETIESDIIPVIKDATGVTEVQQQKTQDSTAVAFKTTALTQEQREAMEEAVVASFPIEDGSTVESNSITGSVSSTMRRNAILSVVLATVFMLIYIFIRFKDLKFALAAVIALVHDVLVVLAFYAFTRITVGTTFIACMLTIVGYSINGTIIIFDRIREQLKTANSKTDITELVNSSITYTFTRTLNTTITTLIMLVCLAILGVSSVKEFAMPLIAGILAGTFSSVLITSALWYIMGGKKRGVVNEVKKEDKKKVFEDGAQV</sequence>
<evidence type="ECO:0000259" key="11">
    <source>
        <dbReference type="Pfam" id="PF02355"/>
    </source>
</evidence>
<feature type="transmembrane region" description="Helical" evidence="9">
    <location>
        <begin position="592"/>
        <end position="613"/>
    </location>
</feature>
<dbReference type="OrthoDB" id="9805019at2"/>
<feature type="transmembrane region" description="Helical" evidence="9">
    <location>
        <begin position="672"/>
        <end position="691"/>
    </location>
</feature>
<proteinExistence type="inferred from homology"/>
<feature type="transmembrane region" description="Helical" evidence="9">
    <location>
        <begin position="263"/>
        <end position="281"/>
    </location>
</feature>
<dbReference type="PANTHER" id="PTHR30081:SF1">
    <property type="entry name" value="PROTEIN TRANSLOCASE SUBUNIT SECD"/>
    <property type="match status" value="1"/>
</dbReference>
<comment type="similarity">
    <text evidence="9">Belongs to the SecD/SecF family. SecD subfamily.</text>
</comment>
<comment type="similarity">
    <text evidence="10">Belongs to the SecD/SecF family. SecF subfamily.</text>
</comment>
<evidence type="ECO:0000313" key="13">
    <source>
        <dbReference type="EMBL" id="SDN05479.1"/>
    </source>
</evidence>
<dbReference type="Pfam" id="PF22599">
    <property type="entry name" value="SecDF_P1_head"/>
    <property type="match status" value="1"/>
</dbReference>
<feature type="transmembrane region" description="Helical" evidence="9">
    <location>
        <begin position="439"/>
        <end position="459"/>
    </location>
</feature>
<gene>
    <name evidence="10" type="primary">secF</name>
    <name evidence="9" type="synonym">secD</name>
    <name evidence="13" type="ORF">SAMN05216544_1736</name>
</gene>
<dbReference type="FunFam" id="1.20.1640.10:FF:000004">
    <property type="entry name" value="Protein translocase subunit SecD"/>
    <property type="match status" value="1"/>
</dbReference>
<feature type="domain" description="Protein export membrane protein SecD/SecF C-terminal" evidence="11">
    <location>
        <begin position="242"/>
        <end position="412"/>
    </location>
</feature>
<dbReference type="Gene3D" id="1.20.1640.10">
    <property type="entry name" value="Multidrug efflux transporter AcrB transmembrane domain"/>
    <property type="match status" value="2"/>
</dbReference>
<feature type="transmembrane region" description="Helical" evidence="9">
    <location>
        <begin position="619"/>
        <end position="641"/>
    </location>
</feature>
<evidence type="ECO:0000256" key="8">
    <source>
        <dbReference type="ARBA" id="ARBA00023136"/>
    </source>
</evidence>
<evidence type="ECO:0000259" key="12">
    <source>
        <dbReference type="Pfam" id="PF22599"/>
    </source>
</evidence>
<feature type="transmembrane region" description="Helical" evidence="9">
    <location>
        <begin position="385"/>
        <end position="404"/>
    </location>
</feature>